<feature type="compositionally biased region" description="Basic and acidic residues" evidence="1">
    <location>
        <begin position="746"/>
        <end position="768"/>
    </location>
</feature>
<dbReference type="PROSITE" id="PS51840">
    <property type="entry name" value="C2_NT"/>
    <property type="match status" value="1"/>
</dbReference>
<name>A0ABR0VZT8_REHGL</name>
<evidence type="ECO:0000313" key="3">
    <source>
        <dbReference type="EMBL" id="KAK6139770.1"/>
    </source>
</evidence>
<dbReference type="PANTHER" id="PTHR31182">
    <property type="entry name" value="C2 NT-TYPE DOMAIN-CONTAINING PROTEIN"/>
    <property type="match status" value="1"/>
</dbReference>
<protein>
    <recommendedName>
        <fullName evidence="2">C2 NT-type domain-containing protein</fullName>
    </recommendedName>
</protein>
<feature type="region of interest" description="Disordered" evidence="1">
    <location>
        <begin position="737"/>
        <end position="768"/>
    </location>
</feature>
<comment type="caution">
    <text evidence="3">The sequence shown here is derived from an EMBL/GenBank/DDBJ whole genome shotgun (WGS) entry which is preliminary data.</text>
</comment>
<keyword evidence="4" id="KW-1185">Reference proteome</keyword>
<dbReference type="InterPro" id="IPR019448">
    <property type="entry name" value="NT-C2"/>
</dbReference>
<sequence length="829" mass="94291">MPTDPCPRQIPPLAHLQNHSPFDLGEKSDVLWGASLRHEPMYLDKLWEKIWRLIRCVEFVEKNRKMVVKMMRWRPWPPLISRKYEVRLTVHRLEGGNWVHEGAEKDNGGLAVEIRWKGPKISLGSFRRTVKRNCTRDEVVKRVDDGPNDGVLVEWDEEFHSVCSLSGYKDNVFHPWEINFTVLHGLNQGAKNKIPIVGSAALNLAEYASKNEDQVIEVKIPLTVSGSVDSRPLLWISLGLLELRGAQQPAELVQSPILPVPSPSSSGETSSLEKDELSALKAGLRKVKIFTEYVSTRRSKKACREEESSEGRYSSKSEEDEYAYTFDSDSVDEFEEGGECDEGKEDSAVRKSFSYGTLAYANYAGVSCYSSTSINNEDEDWIYFSNRRRSDVGCSFLEDPVSRIPEQPLIQNSKRSILPWRKRKLSFRSPKAKGEPLLKKAYGEEGGDDIDFDRRQLSSDESLFCGKKKSYASLFLNETKNEGIMLEPKSLGYLFNCFTVGALGIKQNFRQKNDEDSNANRSSVSDFGDDSFAVGTWEQKEITSRDGLMKIQTLVFFASIDQRSERAAGESACTALVAVIANWLQNNCNFMPIKSQFDSLIRDGSLEWRNLCENEIYREQFPDKHFDLETVLQAKIRDLCVVPEKSFIGFFHPDVMEGGNFDFLHGAMSFDNIWDEISRSGDSENPVFIVSWNDHFFVLKVETDAYYIIDTLGERLHEGCNQAYILKFDRNTAIYNVPSTTTNQSSEEKSIGEETRPEEPKKNEKEDEVVCRGKETCKEYIKNFVAAIPIRELEADIKKGLAMSTPLHHRLQIEFHFTQLQESASTTAA</sequence>
<dbReference type="EMBL" id="JABTTQ020000360">
    <property type="protein sequence ID" value="KAK6139770.1"/>
    <property type="molecule type" value="Genomic_DNA"/>
</dbReference>
<dbReference type="Proteomes" id="UP001318860">
    <property type="component" value="Unassembled WGS sequence"/>
</dbReference>
<evidence type="ECO:0000259" key="2">
    <source>
        <dbReference type="PROSITE" id="PS51840"/>
    </source>
</evidence>
<feature type="domain" description="C2 NT-type" evidence="2">
    <location>
        <begin position="74"/>
        <end position="242"/>
    </location>
</feature>
<accession>A0ABR0VZT8</accession>
<reference evidence="3 4" key="1">
    <citation type="journal article" date="2021" name="Comput. Struct. Biotechnol. J.">
        <title>De novo genome assembly of the potent medicinal plant Rehmannia glutinosa using nanopore technology.</title>
        <authorList>
            <person name="Ma L."/>
            <person name="Dong C."/>
            <person name="Song C."/>
            <person name="Wang X."/>
            <person name="Zheng X."/>
            <person name="Niu Y."/>
            <person name="Chen S."/>
            <person name="Feng W."/>
        </authorList>
    </citation>
    <scope>NUCLEOTIDE SEQUENCE [LARGE SCALE GENOMIC DNA]</scope>
    <source>
        <strain evidence="3">DH-2019</strain>
    </source>
</reference>
<proteinExistence type="predicted"/>
<dbReference type="PANTHER" id="PTHR31182:SF15">
    <property type="entry name" value="F26K24.5 PROTEIN"/>
    <property type="match status" value="1"/>
</dbReference>
<organism evidence="3 4">
    <name type="scientific">Rehmannia glutinosa</name>
    <name type="common">Chinese foxglove</name>
    <dbReference type="NCBI Taxonomy" id="99300"/>
    <lineage>
        <taxon>Eukaryota</taxon>
        <taxon>Viridiplantae</taxon>
        <taxon>Streptophyta</taxon>
        <taxon>Embryophyta</taxon>
        <taxon>Tracheophyta</taxon>
        <taxon>Spermatophyta</taxon>
        <taxon>Magnoliopsida</taxon>
        <taxon>eudicotyledons</taxon>
        <taxon>Gunneridae</taxon>
        <taxon>Pentapetalae</taxon>
        <taxon>asterids</taxon>
        <taxon>lamiids</taxon>
        <taxon>Lamiales</taxon>
        <taxon>Orobanchaceae</taxon>
        <taxon>Rehmannieae</taxon>
        <taxon>Rehmannia</taxon>
    </lineage>
</organism>
<evidence type="ECO:0000256" key="1">
    <source>
        <dbReference type="SAM" id="MobiDB-lite"/>
    </source>
</evidence>
<gene>
    <name evidence="3" type="ORF">DH2020_026446</name>
</gene>
<dbReference type="Pfam" id="PF10358">
    <property type="entry name" value="NT-C2"/>
    <property type="match status" value="1"/>
</dbReference>
<evidence type="ECO:0000313" key="4">
    <source>
        <dbReference type="Proteomes" id="UP001318860"/>
    </source>
</evidence>